<evidence type="ECO:0000313" key="5">
    <source>
        <dbReference type="EMBL" id="AXY74495.1"/>
    </source>
</evidence>
<dbReference type="InterPro" id="IPR029000">
    <property type="entry name" value="Cyclophilin-like_dom_sf"/>
</dbReference>
<evidence type="ECO:0000256" key="1">
    <source>
        <dbReference type="ARBA" id="ARBA00022741"/>
    </source>
</evidence>
<dbReference type="InterPro" id="IPR003778">
    <property type="entry name" value="CT_A_B"/>
</dbReference>
<gene>
    <name evidence="5" type="ORF">D3H65_11125</name>
</gene>
<dbReference type="AlphaFoldDB" id="A0A3B7MS95"/>
<dbReference type="OrthoDB" id="9782422at2"/>
<dbReference type="GO" id="GO:0016740">
    <property type="term" value="F:transferase activity"/>
    <property type="evidence" value="ECO:0007669"/>
    <property type="project" value="UniProtKB-KW"/>
</dbReference>
<dbReference type="SMART" id="SM00797">
    <property type="entry name" value="AHS2"/>
    <property type="match status" value="1"/>
</dbReference>
<evidence type="ECO:0000313" key="6">
    <source>
        <dbReference type="Proteomes" id="UP000263900"/>
    </source>
</evidence>
<dbReference type="GO" id="GO:0016787">
    <property type="term" value="F:hydrolase activity"/>
    <property type="evidence" value="ECO:0007669"/>
    <property type="project" value="UniProtKB-KW"/>
</dbReference>
<dbReference type="InterPro" id="IPR052708">
    <property type="entry name" value="PxpC"/>
</dbReference>
<organism evidence="5 6">
    <name type="scientific">Paraflavitalea soli</name>
    <dbReference type="NCBI Taxonomy" id="2315862"/>
    <lineage>
        <taxon>Bacteria</taxon>
        <taxon>Pseudomonadati</taxon>
        <taxon>Bacteroidota</taxon>
        <taxon>Chitinophagia</taxon>
        <taxon>Chitinophagales</taxon>
        <taxon>Chitinophagaceae</taxon>
        <taxon>Paraflavitalea</taxon>
    </lineage>
</organism>
<dbReference type="PANTHER" id="PTHR43309:SF5">
    <property type="entry name" value="5-OXOPROLINASE SUBUNIT C"/>
    <property type="match status" value="1"/>
</dbReference>
<dbReference type="GO" id="GO:0005524">
    <property type="term" value="F:ATP binding"/>
    <property type="evidence" value="ECO:0007669"/>
    <property type="project" value="UniProtKB-KW"/>
</dbReference>
<dbReference type="KEGG" id="pseg:D3H65_11125"/>
<dbReference type="SUPFAM" id="SSF50891">
    <property type="entry name" value="Cyclophilin-like"/>
    <property type="match status" value="1"/>
</dbReference>
<evidence type="ECO:0000256" key="3">
    <source>
        <dbReference type="ARBA" id="ARBA00022840"/>
    </source>
</evidence>
<evidence type="ECO:0000259" key="4">
    <source>
        <dbReference type="SMART" id="SM00797"/>
    </source>
</evidence>
<dbReference type="PANTHER" id="PTHR43309">
    <property type="entry name" value="5-OXOPROLINASE SUBUNIT C"/>
    <property type="match status" value="1"/>
</dbReference>
<dbReference type="Pfam" id="PF02626">
    <property type="entry name" value="CT_A_B"/>
    <property type="match status" value="1"/>
</dbReference>
<keyword evidence="3" id="KW-0067">ATP-binding</keyword>
<keyword evidence="1" id="KW-0547">Nucleotide-binding</keyword>
<sequence length="331" mass="37206">MSLSIIKPGLLDTIQDMGRYGYSSWGINPGGVMDGYAARVANMLVGNDPGEAVMEIHFPGAHILFEQNALISITGADFTPTLNEDEPVSTWRPIVVRRNTLLHFPKWQSGSRCYLAVHGGFCVPRWLNSYSTNLKAGAGGFHGRKLDKGDELPFKENSIYFAGLLKETREYQPLNWRVDTGRTYHLPHEILFTIGNEWPQLTHSSQRDMLENNFTIHPFSDRMGYQLRGVPLKRQHTTELVSSGVSFGTIQLLPDGQLILLMADHQTTGGYPRIGHVISSQLPKLAQLRPSDSIQFSMVDMPTAEELLFSQEHELNIIQRACYDHLNQLVC</sequence>
<feature type="domain" description="Carboxyltransferase" evidence="4">
    <location>
        <begin position="24"/>
        <end position="314"/>
    </location>
</feature>
<keyword evidence="5" id="KW-0808">Transferase</keyword>
<dbReference type="NCBIfam" id="TIGR00724">
    <property type="entry name" value="urea_amlyse_rel"/>
    <property type="match status" value="1"/>
</dbReference>
<protein>
    <submittedName>
        <fullName evidence="5">Biotin-dependent carboxyltransferase family protein</fullName>
    </submittedName>
</protein>
<keyword evidence="6" id="KW-1185">Reference proteome</keyword>
<dbReference type="Gene3D" id="2.40.100.10">
    <property type="entry name" value="Cyclophilin-like"/>
    <property type="match status" value="1"/>
</dbReference>
<keyword evidence="2" id="KW-0378">Hydrolase</keyword>
<dbReference type="Proteomes" id="UP000263900">
    <property type="component" value="Chromosome"/>
</dbReference>
<reference evidence="5 6" key="1">
    <citation type="submission" date="2018-09" db="EMBL/GenBank/DDBJ databases">
        <title>Genome sequencing of strain 6GH32-13.</title>
        <authorList>
            <person name="Weon H.-Y."/>
            <person name="Heo J."/>
            <person name="Kwon S.-W."/>
        </authorList>
    </citation>
    <scope>NUCLEOTIDE SEQUENCE [LARGE SCALE GENOMIC DNA]</scope>
    <source>
        <strain evidence="5 6">5GH32-13</strain>
    </source>
</reference>
<proteinExistence type="predicted"/>
<dbReference type="EMBL" id="CP032157">
    <property type="protein sequence ID" value="AXY74495.1"/>
    <property type="molecule type" value="Genomic_DNA"/>
</dbReference>
<accession>A0A3B7MS95</accession>
<name>A0A3B7MS95_9BACT</name>
<dbReference type="RefSeq" id="WP_119050382.1">
    <property type="nucleotide sequence ID" value="NZ_CP032157.1"/>
</dbReference>
<evidence type="ECO:0000256" key="2">
    <source>
        <dbReference type="ARBA" id="ARBA00022801"/>
    </source>
</evidence>